<dbReference type="KEGG" id="cad:Curi_c15730"/>
<name>K0B1L3_GOTA9</name>
<dbReference type="AlphaFoldDB" id="K0B1L3"/>
<dbReference type="HOGENOM" id="CLU_2068952_0_0_9"/>
<keyword evidence="3" id="KW-1185">Reference proteome</keyword>
<protein>
    <submittedName>
        <fullName evidence="2">Uncharacterized protein</fullName>
    </submittedName>
</protein>
<proteinExistence type="predicted"/>
<reference evidence="2 3" key="1">
    <citation type="journal article" date="2012" name="PLoS ONE">
        <title>The purine-utilizing bacterium Clostridium acidurici 9a: a genome-guided metabolic reconsideration.</title>
        <authorList>
            <person name="Hartwich K."/>
            <person name="Poehlein A."/>
            <person name="Daniel R."/>
        </authorList>
    </citation>
    <scope>NUCLEOTIDE SEQUENCE [LARGE SCALE GENOMIC DNA]</scope>
    <source>
        <strain evidence="3">ATCC 7906 / DSM 604 / BCRC 14475 / CIP 104303 / KCTC 5404 / NCIMB 10678 / 9a</strain>
    </source>
</reference>
<evidence type="ECO:0000256" key="1">
    <source>
        <dbReference type="SAM" id="MobiDB-lite"/>
    </source>
</evidence>
<sequence length="118" mass="13705">MLTNNIQNGVIYLSIRPIDLKIIVPKTQEISRIEQNNQDKQKFLLQDQISEQNKKFEHELKKVNDSEKTEKSKINNNDENEEKGKRENKGKKDRKAKASQDEEKAKNTTLGANIDIKI</sequence>
<feature type="compositionally biased region" description="Basic and acidic residues" evidence="1">
    <location>
        <begin position="96"/>
        <end position="106"/>
    </location>
</feature>
<gene>
    <name evidence="2" type="ordered locus">Curi_c15730</name>
</gene>
<dbReference type="Proteomes" id="UP000006094">
    <property type="component" value="Chromosome"/>
</dbReference>
<feature type="region of interest" description="Disordered" evidence="1">
    <location>
        <begin position="55"/>
        <end position="118"/>
    </location>
</feature>
<organism evidence="2 3">
    <name type="scientific">Gottschalkia acidurici (strain ATCC 7906 / DSM 604 / BCRC 14475 / CIP 104303 / KCTC 5404 / NCIMB 10678 / 9a)</name>
    <name type="common">Clostridium acidurici</name>
    <dbReference type="NCBI Taxonomy" id="1128398"/>
    <lineage>
        <taxon>Bacteria</taxon>
        <taxon>Bacillati</taxon>
        <taxon>Bacillota</taxon>
        <taxon>Tissierellia</taxon>
        <taxon>Tissierellales</taxon>
        <taxon>Gottschalkiaceae</taxon>
        <taxon>Gottschalkia</taxon>
    </lineage>
</organism>
<accession>K0B1L3</accession>
<evidence type="ECO:0000313" key="2">
    <source>
        <dbReference type="EMBL" id="AFS78581.1"/>
    </source>
</evidence>
<dbReference type="STRING" id="1128398.Curi_c15730"/>
<feature type="compositionally biased region" description="Basic and acidic residues" evidence="1">
    <location>
        <begin position="55"/>
        <end position="73"/>
    </location>
</feature>
<evidence type="ECO:0000313" key="3">
    <source>
        <dbReference type="Proteomes" id="UP000006094"/>
    </source>
</evidence>
<dbReference type="eggNOG" id="ENOG5033NP8">
    <property type="taxonomic scope" value="Bacteria"/>
</dbReference>
<dbReference type="EMBL" id="CP003326">
    <property type="protein sequence ID" value="AFS78581.1"/>
    <property type="molecule type" value="Genomic_DNA"/>
</dbReference>